<evidence type="ECO:0000313" key="3">
    <source>
        <dbReference type="Proteomes" id="UP000247485"/>
    </source>
</evidence>
<dbReference type="Pfam" id="PF13276">
    <property type="entry name" value="HTH_21"/>
    <property type="match status" value="1"/>
</dbReference>
<comment type="caution">
    <text evidence="2">The sequence shown here is derived from an EMBL/GenBank/DDBJ whole genome shotgun (WGS) entry which is preliminary data.</text>
</comment>
<name>A0A318FGU8_KLEOX</name>
<dbReference type="PANTHER" id="PTHR47515:SF2">
    <property type="entry name" value="INTEGRASE CORE DOMAIN PROTEIN"/>
    <property type="match status" value="1"/>
</dbReference>
<reference evidence="2 3" key="1">
    <citation type="submission" date="2018-05" db="EMBL/GenBank/DDBJ databases">
        <title>Freshwater and sediment microbial communities from various areas in North America, analyzing microbe dynamics in response to fracking.</title>
        <authorList>
            <person name="Lamendella R."/>
        </authorList>
    </citation>
    <scope>NUCLEOTIDE SEQUENCE [LARGE SCALE GENOMIC DNA]</scope>
    <source>
        <strain evidence="2 3">67</strain>
    </source>
</reference>
<evidence type="ECO:0000313" key="2">
    <source>
        <dbReference type="EMBL" id="PXW41492.1"/>
    </source>
</evidence>
<dbReference type="AlphaFoldDB" id="A0A318FGU8"/>
<gene>
    <name evidence="2" type="ORF">DET57_115168</name>
</gene>
<accession>A0A318FGU8</accession>
<organism evidence="2 3">
    <name type="scientific">Klebsiella oxytoca</name>
    <dbReference type="NCBI Taxonomy" id="571"/>
    <lineage>
        <taxon>Bacteria</taxon>
        <taxon>Pseudomonadati</taxon>
        <taxon>Pseudomonadota</taxon>
        <taxon>Gammaproteobacteria</taxon>
        <taxon>Enterobacterales</taxon>
        <taxon>Enterobacteriaceae</taxon>
        <taxon>Klebsiella/Raoultella group</taxon>
        <taxon>Klebsiella</taxon>
    </lineage>
</organism>
<dbReference type="EMBL" id="QJJG01000015">
    <property type="protein sequence ID" value="PXW41492.1"/>
    <property type="molecule type" value="Genomic_DNA"/>
</dbReference>
<dbReference type="PANTHER" id="PTHR47515">
    <property type="entry name" value="LOW CALCIUM RESPONSE LOCUS PROTEIN T"/>
    <property type="match status" value="1"/>
</dbReference>
<feature type="non-terminal residue" evidence="2">
    <location>
        <position position="135"/>
    </location>
</feature>
<proteinExistence type="predicted"/>
<feature type="domain" description="HTH-like" evidence="1">
    <location>
        <begin position="43"/>
        <end position="86"/>
    </location>
</feature>
<protein>
    <submittedName>
        <fullName evidence="2">Helix-turn-helix protein</fullName>
    </submittedName>
</protein>
<evidence type="ECO:0000259" key="1">
    <source>
        <dbReference type="Pfam" id="PF13276"/>
    </source>
</evidence>
<dbReference type="Proteomes" id="UP000247485">
    <property type="component" value="Unassembled WGS sequence"/>
</dbReference>
<sequence length="135" mass="16042">MTEHQASERRGCRIIGISRSLLHYRPNTGRDIPVIEALQNLAYHYPAYGFGLMFNKLRQAGLSWNKKRVYRIYHQLKLNLRRKGKKRLPNRNPRPLEVPVNMNHCWSVDFMSDALMDGRRFRLFNVVDDFNREAL</sequence>
<dbReference type="InterPro" id="IPR025948">
    <property type="entry name" value="HTH-like_dom"/>
</dbReference>